<proteinExistence type="predicted"/>
<comment type="caution">
    <text evidence="3">The sequence shown here is derived from an EMBL/GenBank/DDBJ whole genome shotgun (WGS) entry which is preliminary data.</text>
</comment>
<sequence length="347" mass="37212">MMRPPQLARSRTIIGAILAVGGLLWTSTALWPKATEVLPGLPALQASAFVGGILAVFGLALIVRARRALAVLAVMVLVVVIAPRIGTLNWFGPDPNVRVMALNTALGNADDGAIVDRLRELQPDLVSLSETTPDEIRRVTAATGFVAMSNAEPGSGGADGVVLLANPDGRLASLVTQAEKVDPEKKPEANHEYADVARDADVTRFQMPTVYTPSWHFRGSRAGAVAEVPVTFAGVHVVAPVGSEDRKAWDEELEGLQSWTAQRNRTTDVVLMGDFNATRWHPRMRDFSNTTDCTGHAAARPTWPAFAPVIRLDHILTTGSCGDAGTFRVSGTDHLGVWADIAFRKKD</sequence>
<dbReference type="InterPro" id="IPR036691">
    <property type="entry name" value="Endo/exonu/phosph_ase_sf"/>
</dbReference>
<feature type="transmembrane region" description="Helical" evidence="1">
    <location>
        <begin position="12"/>
        <end position="31"/>
    </location>
</feature>
<organism evidence="3 4">
    <name type="scientific">Corynebacterium zhongnanshanii</name>
    <dbReference type="NCBI Taxonomy" id="2768834"/>
    <lineage>
        <taxon>Bacteria</taxon>
        <taxon>Bacillati</taxon>
        <taxon>Actinomycetota</taxon>
        <taxon>Actinomycetes</taxon>
        <taxon>Mycobacteriales</taxon>
        <taxon>Corynebacteriaceae</taxon>
        <taxon>Corynebacterium</taxon>
    </lineage>
</organism>
<feature type="transmembrane region" description="Helical" evidence="1">
    <location>
        <begin position="69"/>
        <end position="91"/>
    </location>
</feature>
<keyword evidence="3" id="KW-0255">Endonuclease</keyword>
<name>A0ABQ6VCU4_9CORY</name>
<keyword evidence="1" id="KW-0472">Membrane</keyword>
<dbReference type="InterPro" id="IPR005135">
    <property type="entry name" value="Endo/exonuclease/phosphatase"/>
</dbReference>
<keyword evidence="1" id="KW-0812">Transmembrane</keyword>
<dbReference type="Pfam" id="PF03372">
    <property type="entry name" value="Exo_endo_phos"/>
    <property type="match status" value="1"/>
</dbReference>
<gene>
    <name evidence="3" type="ORF">F8377_08360</name>
</gene>
<keyword evidence="3" id="KW-0378">Hydrolase</keyword>
<accession>A0ABQ6VCU4</accession>
<dbReference type="Gene3D" id="3.60.10.10">
    <property type="entry name" value="Endonuclease/exonuclease/phosphatase"/>
    <property type="match status" value="1"/>
</dbReference>
<evidence type="ECO:0000256" key="1">
    <source>
        <dbReference type="SAM" id="Phobius"/>
    </source>
</evidence>
<keyword evidence="4" id="KW-1185">Reference proteome</keyword>
<dbReference type="GO" id="GO:0004519">
    <property type="term" value="F:endonuclease activity"/>
    <property type="evidence" value="ECO:0007669"/>
    <property type="project" value="UniProtKB-KW"/>
</dbReference>
<feature type="domain" description="Endonuclease/exonuclease/phosphatase" evidence="2">
    <location>
        <begin position="101"/>
        <end position="334"/>
    </location>
</feature>
<feature type="transmembrane region" description="Helical" evidence="1">
    <location>
        <begin position="43"/>
        <end position="62"/>
    </location>
</feature>
<protein>
    <submittedName>
        <fullName evidence="3">Endonuclease/exonuclease/phosphatase family protein</fullName>
    </submittedName>
</protein>
<dbReference type="SUPFAM" id="SSF56219">
    <property type="entry name" value="DNase I-like"/>
    <property type="match status" value="1"/>
</dbReference>
<keyword evidence="1" id="KW-1133">Transmembrane helix</keyword>
<dbReference type="EMBL" id="WBZJ01000003">
    <property type="protein sequence ID" value="KAB3519908.1"/>
    <property type="molecule type" value="Genomic_DNA"/>
</dbReference>
<evidence type="ECO:0000313" key="4">
    <source>
        <dbReference type="Proteomes" id="UP000436181"/>
    </source>
</evidence>
<evidence type="ECO:0000313" key="3">
    <source>
        <dbReference type="EMBL" id="KAB3519908.1"/>
    </source>
</evidence>
<evidence type="ECO:0000259" key="2">
    <source>
        <dbReference type="Pfam" id="PF03372"/>
    </source>
</evidence>
<reference evidence="3 4" key="1">
    <citation type="submission" date="2019-10" db="EMBL/GenBank/DDBJ databases">
        <title>Corynebacterium sp novel species isolated from the respiratory tract of Marmot.</title>
        <authorList>
            <person name="Zhang G."/>
        </authorList>
    </citation>
    <scope>NUCLEOTIDE SEQUENCE [LARGE SCALE GENOMIC DNA]</scope>
    <source>
        <strain evidence="3 4">336</strain>
    </source>
</reference>
<dbReference type="Proteomes" id="UP000436181">
    <property type="component" value="Unassembled WGS sequence"/>
</dbReference>
<keyword evidence="3" id="KW-0540">Nuclease</keyword>